<gene>
    <name evidence="2" type="ORF">ACFSBX_03080</name>
</gene>
<proteinExistence type="predicted"/>
<dbReference type="Gene3D" id="3.40.50.1440">
    <property type="entry name" value="Tubulin/FtsZ, GTPase domain"/>
    <property type="match status" value="1"/>
</dbReference>
<feature type="coiled-coil region" evidence="1">
    <location>
        <begin position="498"/>
        <end position="581"/>
    </location>
</feature>
<organism evidence="2 3">
    <name type="scientific">Halobellus rarus</name>
    <dbReference type="NCBI Taxonomy" id="1126237"/>
    <lineage>
        <taxon>Archaea</taxon>
        <taxon>Methanobacteriati</taxon>
        <taxon>Methanobacteriota</taxon>
        <taxon>Stenosarchaea group</taxon>
        <taxon>Halobacteria</taxon>
        <taxon>Halobacteriales</taxon>
        <taxon>Haloferacaceae</taxon>
        <taxon>Halobellus</taxon>
    </lineage>
</organism>
<keyword evidence="1" id="KW-0175">Coiled coil</keyword>
<accession>A0ABD6CJG5</accession>
<name>A0ABD6CJG5_9EURY</name>
<dbReference type="InterPro" id="IPR017975">
    <property type="entry name" value="Tubulin_CS"/>
</dbReference>
<comment type="caution">
    <text evidence="2">The sequence shown here is derived from an EMBL/GenBank/DDBJ whole genome shotgun (WGS) entry which is preliminary data.</text>
</comment>
<dbReference type="InterPro" id="IPR036525">
    <property type="entry name" value="Tubulin/FtsZ_GTPase_sf"/>
</dbReference>
<dbReference type="AlphaFoldDB" id="A0ABD6CJG5"/>
<evidence type="ECO:0000313" key="2">
    <source>
        <dbReference type="EMBL" id="MFD1597940.1"/>
    </source>
</evidence>
<dbReference type="EMBL" id="JBHUDK010000002">
    <property type="protein sequence ID" value="MFD1597940.1"/>
    <property type="molecule type" value="Genomic_DNA"/>
</dbReference>
<sequence>MPNGGIPLSPLEPQAVTVIGIGAGGCRMLEAVNDAVDRADPGPAFSSVAIDSRAQDLERLAPAGATSIHLEPPTTLLAKDRAEAGYLDESVELPPGGGTARQRALGRYYVDNAENVDSVVNGLAEVLDEASEQLADPSDTHHVWLLSSLGGGTGSGLVPLIAGLVDTLSPQADVFGIGSVPRLDMLADDPSPPAGEPSLYYNAYAALRELRALLGLDDADPYPLELELRSQPRSLVSDSITLEESPIGAYGVFGMDQAEVANGSYREAMNRTVANVIVDSTVETDLVAGRPAGGWTNDATLFSFDGAGFSAPIEEVREFYETAVELEGVDAESERIETRLPSVEDALDVLQSAESRPLETLLDEADDLPISRDVIKRVRNEVASLELPSPTDSGVDAAIESVKKEISVDESVDDVLAAYLVTQRVERRVDEELRSHPFSEEIEALTDEVRDRLDDPIPGENADPETRWERTLEPLLRQRQRLLERTIDDTLAVRLFHRREQQSKLERLRARYDRLRELRAEYERLRETSSLISERHEAAREDRWIEQERLEQEVEELREKRTELTDRRAQLEQRLDALDESLADPSSERYSTLPVEALENADPDQVLSADSLRDLVSADVVAAVAVADALEETVARLDETVCDRLRPVVDPVRYPQLALSVSDSDRDLIGMTDNAITVDGAELPDPTVLERFDDAYDVRHADSFSVHAVATYASIALENTSEFGTIHEWYTDPDRDVGDLFDRTGAEDRIPRCFAYPELLAAGASDE</sequence>
<evidence type="ECO:0000313" key="3">
    <source>
        <dbReference type="Proteomes" id="UP001597085"/>
    </source>
</evidence>
<dbReference type="SUPFAM" id="SSF52490">
    <property type="entry name" value="Tubulin nucleotide-binding domain-like"/>
    <property type="match status" value="1"/>
</dbReference>
<reference evidence="2 3" key="1">
    <citation type="journal article" date="2019" name="Int. J. Syst. Evol. Microbiol.">
        <title>The Global Catalogue of Microorganisms (GCM) 10K type strain sequencing project: providing services to taxonomists for standard genome sequencing and annotation.</title>
        <authorList>
            <consortium name="The Broad Institute Genomics Platform"/>
            <consortium name="The Broad Institute Genome Sequencing Center for Infectious Disease"/>
            <person name="Wu L."/>
            <person name="Ma J."/>
        </authorList>
    </citation>
    <scope>NUCLEOTIDE SEQUENCE [LARGE SCALE GENOMIC DNA]</scope>
    <source>
        <strain evidence="2 3">CGMCC 1.12121</strain>
    </source>
</reference>
<keyword evidence="3" id="KW-1185">Reference proteome</keyword>
<dbReference type="RefSeq" id="WP_256421258.1">
    <property type="nucleotide sequence ID" value="NZ_JANHDI010000007.1"/>
</dbReference>
<dbReference type="Proteomes" id="UP001597085">
    <property type="component" value="Unassembled WGS sequence"/>
</dbReference>
<dbReference type="InterPro" id="IPR025904">
    <property type="entry name" value="Tubulin-like"/>
</dbReference>
<dbReference type="Pfam" id="PF13809">
    <property type="entry name" value="Tubulin_2"/>
    <property type="match status" value="1"/>
</dbReference>
<protein>
    <submittedName>
        <fullName evidence="2">Tubulin-like doman-containing protein</fullName>
    </submittedName>
</protein>
<dbReference type="PROSITE" id="PS00227">
    <property type="entry name" value="TUBULIN"/>
    <property type="match status" value="1"/>
</dbReference>
<evidence type="ECO:0000256" key="1">
    <source>
        <dbReference type="SAM" id="Coils"/>
    </source>
</evidence>